<evidence type="ECO:0000313" key="24">
    <source>
        <dbReference type="Ensembl" id="ENSSTUP00000097496.1"/>
    </source>
</evidence>
<dbReference type="PANTHER" id="PTHR43107">
    <property type="entry name" value="LONG-CHAIN FATTY ACID TRANSPORT PROTEIN"/>
    <property type="match status" value="1"/>
</dbReference>
<evidence type="ECO:0000313" key="25">
    <source>
        <dbReference type="Proteomes" id="UP000472277"/>
    </source>
</evidence>
<dbReference type="GO" id="GO:0090434">
    <property type="term" value="F:oleoyl-CoA ligase activity"/>
    <property type="evidence" value="ECO:0007669"/>
    <property type="project" value="TreeGrafter"/>
</dbReference>
<dbReference type="Proteomes" id="UP000472277">
    <property type="component" value="Chromosome 32"/>
</dbReference>
<reference evidence="24" key="2">
    <citation type="submission" date="2025-09" db="UniProtKB">
        <authorList>
            <consortium name="Ensembl"/>
        </authorList>
    </citation>
    <scope>IDENTIFICATION</scope>
</reference>
<dbReference type="GO" id="GO:0005324">
    <property type="term" value="F:long-chain fatty acid transmembrane transporter activity"/>
    <property type="evidence" value="ECO:0007669"/>
    <property type="project" value="TreeGrafter"/>
</dbReference>
<keyword evidence="10" id="KW-1133">Transmembrane helix</keyword>
<dbReference type="GO" id="GO:0044539">
    <property type="term" value="P:long-chain fatty acid import into cell"/>
    <property type="evidence" value="ECO:0007669"/>
    <property type="project" value="TreeGrafter"/>
</dbReference>
<dbReference type="InterPro" id="IPR020845">
    <property type="entry name" value="AMP-binding_CS"/>
</dbReference>
<comment type="function">
    <text evidence="20">Acyl-CoA synthetase required for both the import of long chain fatty acids (LCFAs) (C14-C18) and the activation very long chain fatty acids (VLCFAs) (C20-C26) by esterification of the fatty acids into metabolically active CoA-thioesters for subsequent degradation or incorporation into phospholipids. The transport and fatty acyl-CoA synthetase activities are genetically separable and are thus independent activities. Esterifies VLCFAs in the peroxisome matrix. The VLCFAs are actively transported into peroxisomes by a PXA1-PXA2 heterodimeric transporter in the peroxisomal membrane.</text>
</comment>
<evidence type="ECO:0000259" key="23">
    <source>
        <dbReference type="Pfam" id="PF00501"/>
    </source>
</evidence>
<evidence type="ECO:0000256" key="16">
    <source>
        <dbReference type="ARBA" id="ARBA00036527"/>
    </source>
</evidence>
<dbReference type="AlphaFoldDB" id="A0A674DP77"/>
<protein>
    <recommendedName>
        <fullName evidence="21">Very long-chain fatty acid transport protein</fullName>
        <ecNumber evidence="15">6.2.1.3</ecNumber>
    </recommendedName>
    <alternativeName>
        <fullName evidence="17">Long-chain-fatty-acid--CoA ligase</fullName>
    </alternativeName>
    <alternativeName>
        <fullName evidence="22">Very-long-chain acyl-CoA synthetase</fullName>
    </alternativeName>
</protein>
<dbReference type="Ensembl" id="ENSSTUT00000104692.1">
    <property type="protein sequence ID" value="ENSSTUP00000097496.1"/>
    <property type="gene ID" value="ENSSTUG00000043757.1"/>
</dbReference>
<evidence type="ECO:0000256" key="8">
    <source>
        <dbReference type="ARBA" id="ARBA00022832"/>
    </source>
</evidence>
<reference evidence="24" key="1">
    <citation type="submission" date="2025-08" db="UniProtKB">
        <authorList>
            <consortium name="Ensembl"/>
        </authorList>
    </citation>
    <scope>IDENTIFICATION</scope>
</reference>
<evidence type="ECO:0000256" key="17">
    <source>
        <dbReference type="ARBA" id="ARBA00041297"/>
    </source>
</evidence>
<comment type="catalytic activity">
    <reaction evidence="19">
        <text>tetracosanoate + ATP + CoA = tetracosanoyl-CoA + AMP + diphosphate</text>
        <dbReference type="Rhea" id="RHEA:33639"/>
        <dbReference type="ChEBI" id="CHEBI:30616"/>
        <dbReference type="ChEBI" id="CHEBI:31014"/>
        <dbReference type="ChEBI" id="CHEBI:33019"/>
        <dbReference type="ChEBI" id="CHEBI:57287"/>
        <dbReference type="ChEBI" id="CHEBI:65052"/>
        <dbReference type="ChEBI" id="CHEBI:456215"/>
    </reaction>
    <physiologicalReaction direction="left-to-right" evidence="19">
        <dbReference type="Rhea" id="RHEA:33640"/>
    </physiologicalReaction>
</comment>
<dbReference type="SUPFAM" id="SSF56801">
    <property type="entry name" value="Acetyl-CoA synthetase-like"/>
    <property type="match status" value="1"/>
</dbReference>
<dbReference type="Gene3D" id="3.30.300.30">
    <property type="match status" value="1"/>
</dbReference>
<keyword evidence="13" id="KW-0472">Membrane</keyword>
<evidence type="ECO:0000256" key="6">
    <source>
        <dbReference type="ARBA" id="ARBA00022692"/>
    </source>
</evidence>
<sequence length="647" mass="71579">MRNAASASLSLGSLGLLRLFGVPWSWSLAAGFGVFLGTGGWKYLYIVVRTAKRDLNGLYVLLRVKIALWHHLRRNSNIPSIFAQTVKQHPNKPALIYDATGETWTFTQLDLLSNAVAQWALAQGWAPGDVVALFMESRPLQVALWLGLAKVGVEAALINFNLQRDALLHCVGVSASRGIVFGAELAVMLFNLPFLSPSFPPFLLSFLHPPISPLSLSSPSPSLHPFLSLSSLHPPPQPPTSTDRLFYIYTSGTTGLPKAAIVVHSRYYRIAAFGYHAFRMRQDDIIYDCLPLYHSAGNIMGVGQCLINGLTVVVKKKFSASRFWEDCIKHNCTVVQYIGEICRYLLSQPVRPSEKGHRVRLAVGNGLRPSVWEAFTERFGVAQVGEFYGATECNCSIANMDGKVGACGFNSRILPNVYPIRLMKVDEETTELVRDRHGLCVPCRPGEPGLLVGRINQQDPLRRFDGYSNQDATRKKIANNVFKKNDSAYLSGDVLVMDELGYMYFRDRSGDTFRWRGENVSTTEVEGTLSGLLGQADVAVYGVAVPDVEGKAGMAAIADPTGTFDCDAFLREVQQALPPYARPVFLRISPQVDTTGTFKIQKTRLQREGYDPRLSTDQIYFLNSRAGRYEAVNEDLHSAIVEGRMAL</sequence>
<evidence type="ECO:0000256" key="22">
    <source>
        <dbReference type="ARBA" id="ARBA00078285"/>
    </source>
</evidence>
<evidence type="ECO:0000256" key="18">
    <source>
        <dbReference type="ARBA" id="ARBA00046271"/>
    </source>
</evidence>
<organism evidence="24 25">
    <name type="scientific">Salmo trutta</name>
    <name type="common">Brown trout</name>
    <dbReference type="NCBI Taxonomy" id="8032"/>
    <lineage>
        <taxon>Eukaryota</taxon>
        <taxon>Metazoa</taxon>
        <taxon>Chordata</taxon>
        <taxon>Craniata</taxon>
        <taxon>Vertebrata</taxon>
        <taxon>Euteleostomi</taxon>
        <taxon>Actinopterygii</taxon>
        <taxon>Neopterygii</taxon>
        <taxon>Teleostei</taxon>
        <taxon>Protacanthopterygii</taxon>
        <taxon>Salmoniformes</taxon>
        <taxon>Salmonidae</taxon>
        <taxon>Salmoninae</taxon>
        <taxon>Salmo</taxon>
    </lineage>
</organism>
<comment type="catalytic activity">
    <reaction evidence="16">
        <text>a very long-chain fatty acid + ATP + CoA = a very long-chain fatty acyl-CoA + AMP + diphosphate</text>
        <dbReference type="Rhea" id="RHEA:54536"/>
        <dbReference type="ChEBI" id="CHEBI:30616"/>
        <dbReference type="ChEBI" id="CHEBI:33019"/>
        <dbReference type="ChEBI" id="CHEBI:57287"/>
        <dbReference type="ChEBI" id="CHEBI:58950"/>
        <dbReference type="ChEBI" id="CHEBI:138261"/>
        <dbReference type="ChEBI" id="CHEBI:456215"/>
    </reaction>
    <physiologicalReaction direction="left-to-right" evidence="16">
        <dbReference type="Rhea" id="RHEA:54537"/>
    </physiologicalReaction>
</comment>
<evidence type="ECO:0000256" key="12">
    <source>
        <dbReference type="ARBA" id="ARBA00023098"/>
    </source>
</evidence>
<keyword evidence="9" id="KW-0067">ATP-binding</keyword>
<dbReference type="PROSITE" id="PS00455">
    <property type="entry name" value="AMP_BINDING"/>
    <property type="match status" value="1"/>
</dbReference>
<keyword evidence="14" id="KW-0576">Peroxisome</keyword>
<dbReference type="FunFam" id="3.30.300.30:FF:000002">
    <property type="entry name" value="Long-chain fatty acid transport protein 1"/>
    <property type="match status" value="1"/>
</dbReference>
<keyword evidence="11" id="KW-0445">Lipid transport</keyword>
<evidence type="ECO:0000256" key="10">
    <source>
        <dbReference type="ARBA" id="ARBA00022989"/>
    </source>
</evidence>
<keyword evidence="5" id="KW-0436">Ligase</keyword>
<evidence type="ECO:0000256" key="2">
    <source>
        <dbReference type="ARBA" id="ARBA00006432"/>
    </source>
</evidence>
<dbReference type="GeneTree" id="ENSGT00940000159323"/>
<dbReference type="GO" id="GO:0005789">
    <property type="term" value="C:endoplasmic reticulum membrane"/>
    <property type="evidence" value="ECO:0007669"/>
    <property type="project" value="TreeGrafter"/>
</dbReference>
<keyword evidence="8" id="KW-0276">Fatty acid metabolism</keyword>
<dbReference type="PANTHER" id="PTHR43107:SF7">
    <property type="entry name" value="LONG-CHAIN FATTY ACID TRANSPORT PROTEIN 1"/>
    <property type="match status" value="1"/>
</dbReference>
<evidence type="ECO:0000256" key="4">
    <source>
        <dbReference type="ARBA" id="ARBA00022475"/>
    </source>
</evidence>
<dbReference type="InterPro" id="IPR042099">
    <property type="entry name" value="ANL_N_sf"/>
</dbReference>
<evidence type="ECO:0000256" key="9">
    <source>
        <dbReference type="ARBA" id="ARBA00022840"/>
    </source>
</evidence>
<evidence type="ECO:0000256" key="20">
    <source>
        <dbReference type="ARBA" id="ARBA00060276"/>
    </source>
</evidence>
<dbReference type="GO" id="GO:0005886">
    <property type="term" value="C:plasma membrane"/>
    <property type="evidence" value="ECO:0007669"/>
    <property type="project" value="UniProtKB-SubCell"/>
</dbReference>
<evidence type="ECO:0000256" key="11">
    <source>
        <dbReference type="ARBA" id="ARBA00023055"/>
    </source>
</evidence>
<keyword evidence="4" id="KW-1003">Cell membrane</keyword>
<proteinExistence type="inferred from homology"/>
<evidence type="ECO:0000256" key="13">
    <source>
        <dbReference type="ARBA" id="ARBA00023136"/>
    </source>
</evidence>
<evidence type="ECO:0000256" key="15">
    <source>
        <dbReference type="ARBA" id="ARBA00026121"/>
    </source>
</evidence>
<dbReference type="Gene3D" id="3.40.50.12780">
    <property type="entry name" value="N-terminal domain of ligase-like"/>
    <property type="match status" value="1"/>
</dbReference>
<evidence type="ECO:0000256" key="5">
    <source>
        <dbReference type="ARBA" id="ARBA00022598"/>
    </source>
</evidence>
<accession>A0A674DP77</accession>
<evidence type="ECO:0000256" key="3">
    <source>
        <dbReference type="ARBA" id="ARBA00022448"/>
    </source>
</evidence>
<evidence type="ECO:0000256" key="7">
    <source>
        <dbReference type="ARBA" id="ARBA00022741"/>
    </source>
</evidence>
<keyword evidence="7" id="KW-0547">Nucleotide-binding</keyword>
<dbReference type="InterPro" id="IPR000873">
    <property type="entry name" value="AMP-dep_synth/lig_dom"/>
</dbReference>
<gene>
    <name evidence="24" type="primary">SLC27A1</name>
    <name evidence="24" type="synonym">slc27a1a</name>
</gene>
<evidence type="ECO:0000256" key="14">
    <source>
        <dbReference type="ARBA" id="ARBA00023140"/>
    </source>
</evidence>
<dbReference type="FunFam" id="3.40.50.12780:FF:000019">
    <property type="entry name" value="Long-chain fatty acid transporter"/>
    <property type="match status" value="1"/>
</dbReference>
<evidence type="ECO:0000256" key="19">
    <source>
        <dbReference type="ARBA" id="ARBA00048666"/>
    </source>
</evidence>
<evidence type="ECO:0000256" key="21">
    <source>
        <dbReference type="ARBA" id="ARBA00068795"/>
    </source>
</evidence>
<comment type="subcellular location">
    <subcellularLocation>
        <location evidence="1">Cell membrane</location>
        <topology evidence="1">Multi-pass membrane protein</topology>
    </subcellularLocation>
    <subcellularLocation>
        <location evidence="18">Peroxisome membrane</location>
    </subcellularLocation>
</comment>
<dbReference type="GO" id="GO:0005524">
    <property type="term" value="F:ATP binding"/>
    <property type="evidence" value="ECO:0007669"/>
    <property type="project" value="UniProtKB-KW"/>
</dbReference>
<dbReference type="GO" id="GO:0005743">
    <property type="term" value="C:mitochondrial inner membrane"/>
    <property type="evidence" value="ECO:0007669"/>
    <property type="project" value="TreeGrafter"/>
</dbReference>
<keyword evidence="3" id="KW-0813">Transport</keyword>
<dbReference type="EC" id="6.2.1.3" evidence="15"/>
<evidence type="ECO:0000256" key="1">
    <source>
        <dbReference type="ARBA" id="ARBA00004651"/>
    </source>
</evidence>
<feature type="domain" description="AMP-dependent synthetase/ligase" evidence="23">
    <location>
        <begin position="82"/>
        <end position="435"/>
    </location>
</feature>
<dbReference type="GO" id="GO:0001579">
    <property type="term" value="P:medium-chain fatty acid transport"/>
    <property type="evidence" value="ECO:0007669"/>
    <property type="project" value="TreeGrafter"/>
</dbReference>
<dbReference type="GO" id="GO:0005778">
    <property type="term" value="C:peroxisomal membrane"/>
    <property type="evidence" value="ECO:0007669"/>
    <property type="project" value="UniProtKB-SubCell"/>
</dbReference>
<dbReference type="Pfam" id="PF00501">
    <property type="entry name" value="AMP-binding"/>
    <property type="match status" value="1"/>
</dbReference>
<name>A0A674DP77_SALTR</name>
<dbReference type="InterPro" id="IPR045851">
    <property type="entry name" value="AMP-bd_C_sf"/>
</dbReference>
<keyword evidence="25" id="KW-1185">Reference proteome</keyword>
<keyword evidence="6" id="KW-0812">Transmembrane</keyword>
<keyword evidence="12" id="KW-0443">Lipid metabolism</keyword>
<comment type="similarity">
    <text evidence="2">Belongs to the ATP-dependent AMP-binding enzyme family.</text>
</comment>